<comment type="caution">
    <text evidence="2">The sequence shown here is derived from an EMBL/GenBank/DDBJ whole genome shotgun (WGS) entry which is preliminary data.</text>
</comment>
<evidence type="ECO:0000256" key="1">
    <source>
        <dbReference type="SAM" id="MobiDB-lite"/>
    </source>
</evidence>
<feature type="compositionally biased region" description="Basic and acidic residues" evidence="1">
    <location>
        <begin position="55"/>
        <end position="70"/>
    </location>
</feature>
<evidence type="ECO:0000313" key="3">
    <source>
        <dbReference type="Proteomes" id="UP001165962"/>
    </source>
</evidence>
<feature type="compositionally biased region" description="Basic and acidic residues" evidence="1">
    <location>
        <begin position="29"/>
        <end position="39"/>
    </location>
</feature>
<protein>
    <submittedName>
        <fullName evidence="2">Uncharacterized protein</fullName>
    </submittedName>
</protein>
<organism evidence="2 3">
    <name type="scientific">Paenibacillus agricola</name>
    <dbReference type="NCBI Taxonomy" id="2716264"/>
    <lineage>
        <taxon>Bacteria</taxon>
        <taxon>Bacillati</taxon>
        <taxon>Bacillota</taxon>
        <taxon>Bacilli</taxon>
        <taxon>Bacillales</taxon>
        <taxon>Paenibacillaceae</taxon>
        <taxon>Paenibacillus</taxon>
    </lineage>
</organism>
<name>A0ABX0JCH0_9BACL</name>
<proteinExistence type="predicted"/>
<accession>A0ABX0JCH0</accession>
<dbReference type="RefSeq" id="WP_166153563.1">
    <property type="nucleotide sequence ID" value="NZ_JAAOIW010000011.1"/>
</dbReference>
<dbReference type="Proteomes" id="UP001165962">
    <property type="component" value="Unassembled WGS sequence"/>
</dbReference>
<keyword evidence="3" id="KW-1185">Reference proteome</keyword>
<feature type="compositionally biased region" description="Polar residues" evidence="1">
    <location>
        <begin position="11"/>
        <end position="28"/>
    </location>
</feature>
<reference evidence="2" key="1">
    <citation type="submission" date="2020-03" db="EMBL/GenBank/DDBJ databases">
        <title>Draft sequencing of Paenibacilllus sp. S3N08.</title>
        <authorList>
            <person name="Kim D.-U."/>
        </authorList>
    </citation>
    <scope>NUCLEOTIDE SEQUENCE</scope>
    <source>
        <strain evidence="2">S3N08</strain>
    </source>
</reference>
<gene>
    <name evidence="2" type="ORF">G9U52_25930</name>
</gene>
<dbReference type="EMBL" id="JAAOIW010000011">
    <property type="protein sequence ID" value="NHN33258.1"/>
    <property type="molecule type" value="Genomic_DNA"/>
</dbReference>
<feature type="region of interest" description="Disordered" evidence="1">
    <location>
        <begin position="1"/>
        <end position="85"/>
    </location>
</feature>
<evidence type="ECO:0000313" key="2">
    <source>
        <dbReference type="EMBL" id="NHN33258.1"/>
    </source>
</evidence>
<sequence length="211" mass="23987">MDVFEEMFEQKASSETNAISVNPNSSLEVRQEEEGHSGENKQNGAEPKDNVFPLDRGRYEPKTLVEENSKDTVTNPSENEHRDDIDAPRDLFGELIDSAPVQQTVKEKIGKPNNKVVSTSAVTAASTANKRGWKDQNIEVGIDFTIHYAMRTFRVEELIDEIPESGLVPLNTIREGLFKEYWDFSESRTKWDYDLDQKKLIPIIVGEKNNL</sequence>